<feature type="chain" id="PRO_5043017363" description="Membrane anchor Opy2 N-terminal domain-containing protein" evidence="3">
    <location>
        <begin position="18"/>
        <end position="680"/>
    </location>
</feature>
<evidence type="ECO:0000256" key="3">
    <source>
        <dbReference type="SAM" id="SignalP"/>
    </source>
</evidence>
<keyword evidence="2" id="KW-0472">Membrane</keyword>
<feature type="compositionally biased region" description="Basic and acidic residues" evidence="1">
    <location>
        <begin position="666"/>
        <end position="680"/>
    </location>
</feature>
<feature type="compositionally biased region" description="Polar residues" evidence="1">
    <location>
        <begin position="528"/>
        <end position="541"/>
    </location>
</feature>
<gene>
    <name evidence="5" type="ORF">R9X50_00428100</name>
</gene>
<dbReference type="AlphaFoldDB" id="A0AAQ3M517"/>
<keyword evidence="2" id="KW-1133">Transmembrane helix</keyword>
<proteinExistence type="predicted"/>
<feature type="compositionally biased region" description="Polar residues" evidence="1">
    <location>
        <begin position="435"/>
        <end position="451"/>
    </location>
</feature>
<protein>
    <recommendedName>
        <fullName evidence="4">Membrane anchor Opy2 N-terminal domain-containing protein</fullName>
    </recommendedName>
</protein>
<accession>A0AAQ3M517</accession>
<reference evidence="5 6" key="1">
    <citation type="submission" date="2023-11" db="EMBL/GenBank/DDBJ databases">
        <title>An acidophilic fungus is an integral part of prey digestion in a carnivorous sundew plant.</title>
        <authorList>
            <person name="Tsai I.J."/>
        </authorList>
    </citation>
    <scope>NUCLEOTIDE SEQUENCE [LARGE SCALE GENOMIC DNA]</scope>
    <source>
        <strain evidence="5">169a</strain>
    </source>
</reference>
<feature type="transmembrane region" description="Helical" evidence="2">
    <location>
        <begin position="294"/>
        <end position="316"/>
    </location>
</feature>
<feature type="region of interest" description="Disordered" evidence="1">
    <location>
        <begin position="391"/>
        <end position="451"/>
    </location>
</feature>
<keyword evidence="2" id="KW-0812">Transmembrane</keyword>
<feature type="signal peptide" evidence="3">
    <location>
        <begin position="1"/>
        <end position="17"/>
    </location>
</feature>
<feature type="domain" description="Membrane anchor Opy2 N-terminal" evidence="4">
    <location>
        <begin position="245"/>
        <end position="279"/>
    </location>
</feature>
<dbReference type="EMBL" id="CP138585">
    <property type="protein sequence ID" value="WPH01435.1"/>
    <property type="molecule type" value="Genomic_DNA"/>
</dbReference>
<evidence type="ECO:0000256" key="1">
    <source>
        <dbReference type="SAM" id="MobiDB-lite"/>
    </source>
</evidence>
<dbReference type="Pfam" id="PF09463">
    <property type="entry name" value="Opy2"/>
    <property type="match status" value="1"/>
</dbReference>
<dbReference type="Proteomes" id="UP001303373">
    <property type="component" value="Chromosome 6"/>
</dbReference>
<feature type="compositionally biased region" description="Polar residues" evidence="1">
    <location>
        <begin position="613"/>
        <end position="634"/>
    </location>
</feature>
<evidence type="ECO:0000259" key="4">
    <source>
        <dbReference type="Pfam" id="PF09463"/>
    </source>
</evidence>
<keyword evidence="6" id="KW-1185">Reference proteome</keyword>
<keyword evidence="3" id="KW-0732">Signal</keyword>
<organism evidence="5 6">
    <name type="scientific">Acrodontium crateriforme</name>
    <dbReference type="NCBI Taxonomy" id="150365"/>
    <lineage>
        <taxon>Eukaryota</taxon>
        <taxon>Fungi</taxon>
        <taxon>Dikarya</taxon>
        <taxon>Ascomycota</taxon>
        <taxon>Pezizomycotina</taxon>
        <taxon>Dothideomycetes</taxon>
        <taxon>Dothideomycetidae</taxon>
        <taxon>Mycosphaerellales</taxon>
        <taxon>Teratosphaeriaceae</taxon>
        <taxon>Acrodontium</taxon>
    </lineage>
</organism>
<feature type="compositionally biased region" description="Polar residues" evidence="1">
    <location>
        <begin position="408"/>
        <end position="422"/>
    </location>
</feature>
<dbReference type="InterPro" id="IPR018571">
    <property type="entry name" value="Membrane_anchor_Opy2_N"/>
</dbReference>
<sequence>MRFDFLTSLALALPSMALKLPVHRNDWEGHVVKGDCCLVWDFVDNRCLQGSKGWRVERMAVCPSMLEPPTVGVPKDCFIWSTREKKCKEKDDGRLDGLNYTPEQESSEWVQKWWKFVDKVYGGQTDKIGHPKSEPEDKWKAIIDALPPPPKPTVKTWSVATQTPTHPYICKSTPSKHPAWHMGGANVPQLDASQTYEQSAFIINIINIIIKGPGGLALSTTMAGSRRRTVNYEVERALRTIFKRCVLCEPGTPTCGTCSTNEVCSLVPQDCNTCSHTVCIANPNPAPSTPGPNVGAIAGGVIGGVLAVVIVVFFVWRFWIKKRRAQQELEAEEWDTDEIAQQKATPRFNNYDADALSTRTRGSIANSFLSRASNIIQIAYIPGVTNRNGSGRDSLLDSAPVPPVPASMRNSQPQRSPLSNQGDALFFRPGDLRDSTYSNASFRSNHNRDTQYTMKSITPSLARSSIASEIYRDDAKTEPMPATTVIRAAPRMVSVKSSQASTPSESASTSQASSLFQVVVPGEGKGVTPTSSLRGKATQVTVGGKGKGRFPVRNPSDSSAGGRHAPSVSSPLVDGAESTDDEDEHARARQSYPNATTPPRVQPAESPFYDASEGTSKSPPKSSTALIGSTSGLDNQAKRGVRGMGGLSAVIEEATKRASSSTGPAAKREISPFDDKNVAE</sequence>
<feature type="region of interest" description="Disordered" evidence="1">
    <location>
        <begin position="525"/>
        <end position="680"/>
    </location>
</feature>
<name>A0AAQ3M517_9PEZI</name>
<evidence type="ECO:0000313" key="5">
    <source>
        <dbReference type="EMBL" id="WPH01435.1"/>
    </source>
</evidence>
<evidence type="ECO:0000313" key="6">
    <source>
        <dbReference type="Proteomes" id="UP001303373"/>
    </source>
</evidence>
<evidence type="ECO:0000256" key="2">
    <source>
        <dbReference type="SAM" id="Phobius"/>
    </source>
</evidence>